<dbReference type="InterPro" id="IPR013525">
    <property type="entry name" value="ABC2_TM"/>
</dbReference>
<protein>
    <recommendedName>
        <fullName evidence="6">ABC-2 type transporter transmembrane domain-containing protein</fullName>
    </recommendedName>
</protein>
<comment type="subcellular location">
    <subcellularLocation>
        <location evidence="1">Membrane</location>
        <topology evidence="1">Multi-pass membrane protein</topology>
    </subcellularLocation>
</comment>
<evidence type="ECO:0000256" key="3">
    <source>
        <dbReference type="ARBA" id="ARBA00022989"/>
    </source>
</evidence>
<evidence type="ECO:0000256" key="2">
    <source>
        <dbReference type="ARBA" id="ARBA00022692"/>
    </source>
</evidence>
<gene>
    <name evidence="7" type="ORF">PMACD_LOCUS8134</name>
</gene>
<keyword evidence="4 5" id="KW-0472">Membrane</keyword>
<evidence type="ECO:0000256" key="1">
    <source>
        <dbReference type="ARBA" id="ARBA00004141"/>
    </source>
</evidence>
<evidence type="ECO:0000256" key="5">
    <source>
        <dbReference type="SAM" id="Phobius"/>
    </source>
</evidence>
<keyword evidence="2 5" id="KW-0812">Transmembrane</keyword>
<name>A0A821SYV5_9NEOP</name>
<keyword evidence="8" id="KW-1185">Reference proteome</keyword>
<accession>A0A821SYV5</accession>
<feature type="transmembrane region" description="Helical" evidence="5">
    <location>
        <begin position="28"/>
        <end position="49"/>
    </location>
</feature>
<dbReference type="GO" id="GO:0140359">
    <property type="term" value="F:ABC-type transporter activity"/>
    <property type="evidence" value="ECO:0007669"/>
    <property type="project" value="InterPro"/>
</dbReference>
<dbReference type="Proteomes" id="UP000663880">
    <property type="component" value="Unassembled WGS sequence"/>
</dbReference>
<keyword evidence="3 5" id="KW-1133">Transmembrane helix</keyword>
<proteinExistence type="predicted"/>
<organism evidence="7 8">
    <name type="scientific">Pieris macdunnoughi</name>
    <dbReference type="NCBI Taxonomy" id="345717"/>
    <lineage>
        <taxon>Eukaryota</taxon>
        <taxon>Metazoa</taxon>
        <taxon>Ecdysozoa</taxon>
        <taxon>Arthropoda</taxon>
        <taxon>Hexapoda</taxon>
        <taxon>Insecta</taxon>
        <taxon>Pterygota</taxon>
        <taxon>Neoptera</taxon>
        <taxon>Endopterygota</taxon>
        <taxon>Lepidoptera</taxon>
        <taxon>Glossata</taxon>
        <taxon>Ditrysia</taxon>
        <taxon>Papilionoidea</taxon>
        <taxon>Pieridae</taxon>
        <taxon>Pierinae</taxon>
        <taxon>Pieris</taxon>
    </lineage>
</organism>
<evidence type="ECO:0000313" key="8">
    <source>
        <dbReference type="Proteomes" id="UP000663880"/>
    </source>
</evidence>
<dbReference type="AlphaFoldDB" id="A0A821SYV5"/>
<dbReference type="Pfam" id="PF01061">
    <property type="entry name" value="ABC2_membrane"/>
    <property type="match status" value="1"/>
</dbReference>
<comment type="caution">
    <text evidence="7">The sequence shown here is derived from an EMBL/GenBank/DDBJ whole genome shotgun (WGS) entry which is preliminary data.</text>
</comment>
<dbReference type="EMBL" id="CAJOBZ010000020">
    <property type="protein sequence ID" value="CAF4863718.1"/>
    <property type="molecule type" value="Genomic_DNA"/>
</dbReference>
<feature type="transmembrane region" description="Helical" evidence="5">
    <location>
        <begin position="111"/>
        <end position="134"/>
    </location>
</feature>
<dbReference type="OrthoDB" id="66620at2759"/>
<evidence type="ECO:0000313" key="7">
    <source>
        <dbReference type="EMBL" id="CAF4863718.1"/>
    </source>
</evidence>
<feature type="domain" description="ABC-2 type transporter transmembrane" evidence="6">
    <location>
        <begin position="14"/>
        <end position="76"/>
    </location>
</feature>
<reference evidence="7" key="1">
    <citation type="submission" date="2021-02" db="EMBL/GenBank/DDBJ databases">
        <authorList>
            <person name="Steward A R."/>
        </authorList>
    </citation>
    <scope>NUCLEOTIDE SEQUENCE</scope>
</reference>
<sequence length="143" mass="16518">MAIIKFFYYKKLKMGSFLSATFDKLETAALFSVPFDLIGIMFSGIYLNLNSVSKYLSWVHYISSFYYGTESVSILQWDSISEIKCVNAPGIPCIKTGTEVLRRYGYSEEHFWRNCIGLAAMYLTYHFIAFTMVIRRSRGTPVY</sequence>
<dbReference type="GO" id="GO:0016020">
    <property type="term" value="C:membrane"/>
    <property type="evidence" value="ECO:0007669"/>
    <property type="project" value="UniProtKB-SubCell"/>
</dbReference>
<evidence type="ECO:0000256" key="4">
    <source>
        <dbReference type="ARBA" id="ARBA00023136"/>
    </source>
</evidence>
<evidence type="ECO:0000259" key="6">
    <source>
        <dbReference type="Pfam" id="PF01061"/>
    </source>
</evidence>